<dbReference type="InterPro" id="IPR001320">
    <property type="entry name" value="Iontro_rcpt_C"/>
</dbReference>
<name>A0ABQ8SBZ7_PERAM</name>
<evidence type="ECO:0000256" key="9">
    <source>
        <dbReference type="SAM" id="Phobius"/>
    </source>
</evidence>
<keyword evidence="3" id="KW-1003">Cell membrane</keyword>
<feature type="domain" description="Ionotropic glutamate receptor C-terminal" evidence="11">
    <location>
        <begin position="399"/>
        <end position="666"/>
    </location>
</feature>
<evidence type="ECO:0000256" key="8">
    <source>
        <dbReference type="ARBA" id="ARBA00023180"/>
    </source>
</evidence>
<accession>A0ABQ8SBZ7</accession>
<dbReference type="Gene3D" id="1.10.287.70">
    <property type="match status" value="1"/>
</dbReference>
<protein>
    <recommendedName>
        <fullName evidence="11">Ionotropic glutamate receptor C-terminal domain-containing protein</fullName>
    </recommendedName>
</protein>
<organism evidence="12 13">
    <name type="scientific">Periplaneta americana</name>
    <name type="common">American cockroach</name>
    <name type="synonym">Blatta americana</name>
    <dbReference type="NCBI Taxonomy" id="6978"/>
    <lineage>
        <taxon>Eukaryota</taxon>
        <taxon>Metazoa</taxon>
        <taxon>Ecdysozoa</taxon>
        <taxon>Arthropoda</taxon>
        <taxon>Hexapoda</taxon>
        <taxon>Insecta</taxon>
        <taxon>Pterygota</taxon>
        <taxon>Neoptera</taxon>
        <taxon>Polyneoptera</taxon>
        <taxon>Dictyoptera</taxon>
        <taxon>Blattodea</taxon>
        <taxon>Blattoidea</taxon>
        <taxon>Blattidae</taxon>
        <taxon>Blattinae</taxon>
        <taxon>Periplaneta</taxon>
    </lineage>
</organism>
<evidence type="ECO:0000256" key="2">
    <source>
        <dbReference type="ARBA" id="ARBA00008685"/>
    </source>
</evidence>
<evidence type="ECO:0000256" key="10">
    <source>
        <dbReference type="SAM" id="SignalP"/>
    </source>
</evidence>
<dbReference type="Pfam" id="PF00060">
    <property type="entry name" value="Lig_chan"/>
    <property type="match status" value="1"/>
</dbReference>
<keyword evidence="8" id="KW-0325">Glycoprotein</keyword>
<feature type="transmembrane region" description="Helical" evidence="9">
    <location>
        <begin position="646"/>
        <end position="669"/>
    </location>
</feature>
<evidence type="ECO:0000313" key="13">
    <source>
        <dbReference type="Proteomes" id="UP001148838"/>
    </source>
</evidence>
<feature type="transmembrane region" description="Helical" evidence="9">
    <location>
        <begin position="466"/>
        <end position="491"/>
    </location>
</feature>
<keyword evidence="13" id="KW-1185">Reference proteome</keyword>
<reference evidence="12 13" key="1">
    <citation type="journal article" date="2022" name="Allergy">
        <title>Genome assembly and annotation of Periplaneta americana reveal a comprehensive cockroach allergen profile.</title>
        <authorList>
            <person name="Wang L."/>
            <person name="Xiong Q."/>
            <person name="Saelim N."/>
            <person name="Wang L."/>
            <person name="Nong W."/>
            <person name="Wan A.T."/>
            <person name="Shi M."/>
            <person name="Liu X."/>
            <person name="Cao Q."/>
            <person name="Hui J.H.L."/>
            <person name="Sookrung N."/>
            <person name="Leung T.F."/>
            <person name="Tungtrongchitr A."/>
            <person name="Tsui S.K.W."/>
        </authorList>
    </citation>
    <scope>NUCLEOTIDE SEQUENCE [LARGE SCALE GENOMIC DNA]</scope>
    <source>
        <strain evidence="12">PWHHKU_190912</strain>
    </source>
</reference>
<comment type="caution">
    <text evidence="12">The sequence shown here is derived from an EMBL/GenBank/DDBJ whole genome shotgun (WGS) entry which is preliminary data.</text>
</comment>
<sequence length="689" mass="78841">MWCILIFSGTSLRKMRGTVEILLFCLFGQLQRVYTEEKEITWSNLQEVEFVSCVDSIINTYFSNFRNVLVSMLENRGEGLQRTLMPSSLDEDVILIVNMLLTKMSANYIPYRILPRDENLNPTGETVCGYIIFLWPDDDGDIMDSLRNQLDSLKDSESSQWEPRARFIVMVIYRDNHTPQEVALEVYIEMWSYYRIINTIIVITNQDDKEKSTHVSETNKYIAEVYTGFPYQGDNCGEVKEAILLDQCQSYKYPPLSQEVDLFPTKNPEDYSGCPLKVGSIGIHPLVYLKENSTQIYGDASLKVEGMSVQQLLLPIEKMNLTPIFSPPILNVTVDGYIKIIAELTNGINDIVTGTVVLIPALISSDYEPTIPFEFSSVSWFLPCPDASRRMEKVITTYSISVWLTMAVVYISTACLFSCLATYNTPHISNDSDNYRNINLSLYNAWAVFLGVSVPEMPKTWKLRLIFLLYVCYCFVMSTVFQAFFTSFLVAPGYEKKMETVDELVESDLKFGFNSAIGMAAMTMDYREIERFHYSRHVDCTDIEMCVKRMIYKRDVTSIFAEIYTNYLVNRLGFGEEKKVLCTINVKLMSSSLVFLLPKGSPYLNQLNSLLRRGMEGGLLHRYCEVISFEARLESRNRKEDDETDALYFVFSVSHLIPAFFVLLVGYVAGGVVLVGECFLNCVFKYTNQ</sequence>
<comment type="subcellular location">
    <subcellularLocation>
        <location evidence="1">Cell membrane</location>
        <topology evidence="1">Multi-pass membrane protein</topology>
    </subcellularLocation>
</comment>
<evidence type="ECO:0000256" key="7">
    <source>
        <dbReference type="ARBA" id="ARBA00023170"/>
    </source>
</evidence>
<comment type="similarity">
    <text evidence="2">Belongs to the glutamate-gated ion channel (TC 1.A.10.1) family.</text>
</comment>
<keyword evidence="6 9" id="KW-0472">Membrane</keyword>
<evidence type="ECO:0000259" key="11">
    <source>
        <dbReference type="Pfam" id="PF00060"/>
    </source>
</evidence>
<dbReference type="PANTHER" id="PTHR42643">
    <property type="entry name" value="IONOTROPIC RECEPTOR 20A-RELATED"/>
    <property type="match status" value="1"/>
</dbReference>
<evidence type="ECO:0000256" key="1">
    <source>
        <dbReference type="ARBA" id="ARBA00004651"/>
    </source>
</evidence>
<evidence type="ECO:0000256" key="6">
    <source>
        <dbReference type="ARBA" id="ARBA00023136"/>
    </source>
</evidence>
<keyword evidence="7" id="KW-0675">Receptor</keyword>
<dbReference type="InterPro" id="IPR052192">
    <property type="entry name" value="Insect_Ionotropic_Sensory_Rcpt"/>
</dbReference>
<evidence type="ECO:0000256" key="5">
    <source>
        <dbReference type="ARBA" id="ARBA00022989"/>
    </source>
</evidence>
<evidence type="ECO:0000256" key="3">
    <source>
        <dbReference type="ARBA" id="ARBA00022475"/>
    </source>
</evidence>
<keyword evidence="10" id="KW-0732">Signal</keyword>
<dbReference type="Proteomes" id="UP001148838">
    <property type="component" value="Unassembled WGS sequence"/>
</dbReference>
<evidence type="ECO:0000313" key="12">
    <source>
        <dbReference type="EMBL" id="KAJ4431196.1"/>
    </source>
</evidence>
<keyword evidence="5 9" id="KW-1133">Transmembrane helix</keyword>
<dbReference type="PANTHER" id="PTHR42643:SF24">
    <property type="entry name" value="IONOTROPIC RECEPTOR 60A"/>
    <property type="match status" value="1"/>
</dbReference>
<gene>
    <name evidence="12" type="ORF">ANN_19793</name>
</gene>
<dbReference type="EMBL" id="JAJSOF020000031">
    <property type="protein sequence ID" value="KAJ4431196.1"/>
    <property type="molecule type" value="Genomic_DNA"/>
</dbReference>
<feature type="transmembrane region" description="Helical" evidence="9">
    <location>
        <begin position="398"/>
        <end position="423"/>
    </location>
</feature>
<keyword evidence="4 9" id="KW-0812">Transmembrane</keyword>
<feature type="signal peptide" evidence="10">
    <location>
        <begin position="1"/>
        <end position="35"/>
    </location>
</feature>
<evidence type="ECO:0000256" key="4">
    <source>
        <dbReference type="ARBA" id="ARBA00022692"/>
    </source>
</evidence>
<feature type="chain" id="PRO_5047402316" description="Ionotropic glutamate receptor C-terminal domain-containing protein" evidence="10">
    <location>
        <begin position="36"/>
        <end position="689"/>
    </location>
</feature>
<proteinExistence type="inferred from homology"/>
<dbReference type="SUPFAM" id="SSF53850">
    <property type="entry name" value="Periplasmic binding protein-like II"/>
    <property type="match status" value="1"/>
</dbReference>